<evidence type="ECO:0000259" key="6">
    <source>
        <dbReference type="Pfam" id="PF02016"/>
    </source>
</evidence>
<dbReference type="EMBL" id="JBAHYK010000026">
    <property type="protein sequence ID" value="KAL0580637.1"/>
    <property type="molecule type" value="Genomic_DNA"/>
</dbReference>
<protein>
    <recommendedName>
        <fullName evidence="10">LD-carboxypeptidase</fullName>
    </recommendedName>
</protein>
<evidence type="ECO:0000313" key="8">
    <source>
        <dbReference type="EMBL" id="KAL0580637.1"/>
    </source>
</evidence>
<evidence type="ECO:0000256" key="1">
    <source>
        <dbReference type="ARBA" id="ARBA00010233"/>
    </source>
</evidence>
<dbReference type="PANTHER" id="PTHR30237:SF2">
    <property type="entry name" value="MUREIN TETRAPEPTIDE CARBOXYPEPTIDASE"/>
    <property type="match status" value="1"/>
</dbReference>
<evidence type="ECO:0008006" key="10">
    <source>
        <dbReference type="Google" id="ProtNLM"/>
    </source>
</evidence>
<evidence type="ECO:0000256" key="5">
    <source>
        <dbReference type="ARBA" id="ARBA00022825"/>
    </source>
</evidence>
<dbReference type="Proteomes" id="UP001465976">
    <property type="component" value="Unassembled WGS sequence"/>
</dbReference>
<keyword evidence="9" id="KW-1185">Reference proteome</keyword>
<proteinExistence type="inferred from homology"/>
<evidence type="ECO:0000256" key="3">
    <source>
        <dbReference type="ARBA" id="ARBA00022670"/>
    </source>
</evidence>
<reference evidence="8 9" key="1">
    <citation type="submission" date="2024-02" db="EMBL/GenBank/DDBJ databases">
        <title>A draft genome for the cacao thread blight pathogen Marasmius crinis-equi.</title>
        <authorList>
            <person name="Cohen S.P."/>
            <person name="Baruah I.K."/>
            <person name="Amoako-Attah I."/>
            <person name="Bukari Y."/>
            <person name="Meinhardt L.W."/>
            <person name="Bailey B.A."/>
        </authorList>
    </citation>
    <scope>NUCLEOTIDE SEQUENCE [LARGE SCALE GENOMIC DNA]</scope>
    <source>
        <strain evidence="8 9">GH-76</strain>
    </source>
</reference>
<dbReference type="Pfam" id="PF17676">
    <property type="entry name" value="Peptidase_S66C"/>
    <property type="match status" value="1"/>
</dbReference>
<dbReference type="InterPro" id="IPR040449">
    <property type="entry name" value="Peptidase_S66_N"/>
</dbReference>
<evidence type="ECO:0000259" key="7">
    <source>
        <dbReference type="Pfam" id="PF17676"/>
    </source>
</evidence>
<dbReference type="InterPro" id="IPR027478">
    <property type="entry name" value="LdcA_N"/>
</dbReference>
<evidence type="ECO:0000313" key="9">
    <source>
        <dbReference type="Proteomes" id="UP001465976"/>
    </source>
</evidence>
<keyword evidence="5" id="KW-0720">Serine protease</keyword>
<dbReference type="InterPro" id="IPR029062">
    <property type="entry name" value="Class_I_gatase-like"/>
</dbReference>
<feature type="domain" description="LD-carboxypeptidase N-terminal" evidence="6">
    <location>
        <begin position="17"/>
        <end position="143"/>
    </location>
</feature>
<sequence length="283" mass="29096">MTAAAIRPPPINAGDFIRVIAPAGAVDAAALAKGTALLGSAPFGLQVRQDRDALLAVELYFAGSDDVRATSLLEAVGELSEIGNGTKAVWAARGGYGTARLIARVQDTVIPALKANPGWLVGYSDLTALIALWNRANVLALHGPMASNIQSFSQAARDATLSILRGTEAFKQTFNGSIRFRGSSSGQSVKGRLLGGNLSVLASLDFAGIVGIAVGQFVDGDTSNYTALQLLDLTFTSLDLPVITGLPIGHDTSTAMPLVLGAQAEIDLEAGQLIVDVPASSAA</sequence>
<dbReference type="InterPro" id="IPR003507">
    <property type="entry name" value="S66_fam"/>
</dbReference>
<comment type="caution">
    <text evidence="8">The sequence shown here is derived from an EMBL/GenBank/DDBJ whole genome shotgun (WGS) entry which is preliminary data.</text>
</comment>
<dbReference type="SUPFAM" id="SSF52317">
    <property type="entry name" value="Class I glutamine amidotransferase-like"/>
    <property type="match status" value="1"/>
</dbReference>
<dbReference type="PANTHER" id="PTHR30237">
    <property type="entry name" value="MURAMOYLTETRAPEPTIDE CARBOXYPEPTIDASE"/>
    <property type="match status" value="1"/>
</dbReference>
<evidence type="ECO:0000256" key="4">
    <source>
        <dbReference type="ARBA" id="ARBA00022801"/>
    </source>
</evidence>
<gene>
    <name evidence="8" type="ORF">V5O48_001367</name>
</gene>
<dbReference type="Gene3D" id="3.50.30.60">
    <property type="entry name" value="LD-carboxypeptidase A C-terminal domain-like"/>
    <property type="match status" value="1"/>
</dbReference>
<organism evidence="8 9">
    <name type="scientific">Marasmius crinis-equi</name>
    <dbReference type="NCBI Taxonomy" id="585013"/>
    <lineage>
        <taxon>Eukaryota</taxon>
        <taxon>Fungi</taxon>
        <taxon>Dikarya</taxon>
        <taxon>Basidiomycota</taxon>
        <taxon>Agaricomycotina</taxon>
        <taxon>Agaricomycetes</taxon>
        <taxon>Agaricomycetidae</taxon>
        <taxon>Agaricales</taxon>
        <taxon>Marasmiineae</taxon>
        <taxon>Marasmiaceae</taxon>
        <taxon>Marasmius</taxon>
    </lineage>
</organism>
<evidence type="ECO:0000256" key="2">
    <source>
        <dbReference type="ARBA" id="ARBA00022645"/>
    </source>
</evidence>
<keyword evidence="4" id="KW-0378">Hydrolase</keyword>
<comment type="similarity">
    <text evidence="1">Belongs to the peptidase S66 family.</text>
</comment>
<dbReference type="SUPFAM" id="SSF141986">
    <property type="entry name" value="LD-carboxypeptidase A C-terminal domain-like"/>
    <property type="match status" value="1"/>
</dbReference>
<dbReference type="Gene3D" id="3.40.50.10740">
    <property type="entry name" value="Class I glutamine amidotransferase-like"/>
    <property type="match status" value="1"/>
</dbReference>
<feature type="domain" description="LD-carboxypeptidase C-terminal" evidence="7">
    <location>
        <begin position="206"/>
        <end position="266"/>
    </location>
</feature>
<accession>A0ABR3FYK8</accession>
<dbReference type="InterPro" id="IPR040921">
    <property type="entry name" value="Peptidase_S66C"/>
</dbReference>
<dbReference type="InterPro" id="IPR027461">
    <property type="entry name" value="Carboxypeptidase_A_C_sf"/>
</dbReference>
<keyword evidence="2" id="KW-0121">Carboxypeptidase</keyword>
<dbReference type="Pfam" id="PF02016">
    <property type="entry name" value="Peptidase_S66"/>
    <property type="match status" value="1"/>
</dbReference>
<name>A0ABR3FYK8_9AGAR</name>
<keyword evidence="3" id="KW-0645">Protease</keyword>